<organism evidence="1 2">
    <name type="scientific">Tanacetum coccineum</name>
    <dbReference type="NCBI Taxonomy" id="301880"/>
    <lineage>
        <taxon>Eukaryota</taxon>
        <taxon>Viridiplantae</taxon>
        <taxon>Streptophyta</taxon>
        <taxon>Embryophyta</taxon>
        <taxon>Tracheophyta</taxon>
        <taxon>Spermatophyta</taxon>
        <taxon>Magnoliopsida</taxon>
        <taxon>eudicotyledons</taxon>
        <taxon>Gunneridae</taxon>
        <taxon>Pentapetalae</taxon>
        <taxon>asterids</taxon>
        <taxon>campanulids</taxon>
        <taxon>Asterales</taxon>
        <taxon>Asteraceae</taxon>
        <taxon>Asteroideae</taxon>
        <taxon>Anthemideae</taxon>
        <taxon>Anthemidinae</taxon>
        <taxon>Tanacetum</taxon>
    </lineage>
</organism>
<dbReference type="EMBL" id="BQNB010012409">
    <property type="protein sequence ID" value="GJT03218.1"/>
    <property type="molecule type" value="Genomic_DNA"/>
</dbReference>
<evidence type="ECO:0000313" key="2">
    <source>
        <dbReference type="Proteomes" id="UP001151760"/>
    </source>
</evidence>
<sequence length="81" mass="9327">MECRFRSSLKRCENTSHFLEGLYINALGTAWLPNHYEALYVPSDRSPICWLKLGRSPTLAQTSDETTEKNIQIKTHNQAFP</sequence>
<gene>
    <name evidence="1" type="ORF">Tco_0824387</name>
</gene>
<comment type="caution">
    <text evidence="1">The sequence shown here is derived from an EMBL/GenBank/DDBJ whole genome shotgun (WGS) entry which is preliminary data.</text>
</comment>
<evidence type="ECO:0000313" key="1">
    <source>
        <dbReference type="EMBL" id="GJT03218.1"/>
    </source>
</evidence>
<keyword evidence="2" id="KW-1185">Reference proteome</keyword>
<accession>A0ABQ5ALJ8</accession>
<dbReference type="Proteomes" id="UP001151760">
    <property type="component" value="Unassembled WGS sequence"/>
</dbReference>
<reference evidence="1" key="2">
    <citation type="submission" date="2022-01" db="EMBL/GenBank/DDBJ databases">
        <authorList>
            <person name="Yamashiro T."/>
            <person name="Shiraishi A."/>
            <person name="Satake H."/>
            <person name="Nakayama K."/>
        </authorList>
    </citation>
    <scope>NUCLEOTIDE SEQUENCE</scope>
</reference>
<proteinExistence type="predicted"/>
<reference evidence="1" key="1">
    <citation type="journal article" date="2022" name="Int. J. Mol. Sci.">
        <title>Draft Genome of Tanacetum Coccineum: Genomic Comparison of Closely Related Tanacetum-Family Plants.</title>
        <authorList>
            <person name="Yamashiro T."/>
            <person name="Shiraishi A."/>
            <person name="Nakayama K."/>
            <person name="Satake H."/>
        </authorList>
    </citation>
    <scope>NUCLEOTIDE SEQUENCE</scope>
</reference>
<protein>
    <submittedName>
        <fullName evidence="1">Uncharacterized protein</fullName>
    </submittedName>
</protein>
<name>A0ABQ5ALJ8_9ASTR</name>